<dbReference type="PANTHER" id="PTHR11904">
    <property type="entry name" value="METHYLTHIOADENOSINE/PURINE NUCLEOSIDE PHOSPHORYLASE"/>
    <property type="match status" value="1"/>
</dbReference>
<evidence type="ECO:0000256" key="2">
    <source>
        <dbReference type="ARBA" id="ARBA00006751"/>
    </source>
</evidence>
<proteinExistence type="inferred from homology"/>
<evidence type="ECO:0000313" key="9">
    <source>
        <dbReference type="Proteomes" id="UP000536179"/>
    </source>
</evidence>
<organism evidence="8 9">
    <name type="scientific">Aporhodopirellula rubra</name>
    <dbReference type="NCBI Taxonomy" id="980271"/>
    <lineage>
        <taxon>Bacteria</taxon>
        <taxon>Pseudomonadati</taxon>
        <taxon>Planctomycetota</taxon>
        <taxon>Planctomycetia</taxon>
        <taxon>Pirellulales</taxon>
        <taxon>Pirellulaceae</taxon>
        <taxon>Aporhodopirellula</taxon>
    </lineage>
</organism>
<dbReference type="GO" id="GO:0005737">
    <property type="term" value="C:cytoplasm"/>
    <property type="evidence" value="ECO:0007669"/>
    <property type="project" value="TreeGrafter"/>
</dbReference>
<dbReference type="EC" id="2.4.2.1" evidence="5"/>
<feature type="binding site" evidence="6">
    <location>
        <position position="217"/>
    </location>
    <ligand>
        <name>a purine D-ribonucleoside</name>
        <dbReference type="ChEBI" id="CHEBI:142355"/>
    </ligand>
</feature>
<name>A0A7W5H634_9BACT</name>
<dbReference type="Pfam" id="PF01048">
    <property type="entry name" value="PNP_UDP_1"/>
    <property type="match status" value="1"/>
</dbReference>
<dbReference type="Gene3D" id="3.40.50.1580">
    <property type="entry name" value="Nucleoside phosphorylase domain"/>
    <property type="match status" value="1"/>
</dbReference>
<dbReference type="Proteomes" id="UP000536179">
    <property type="component" value="Unassembled WGS sequence"/>
</dbReference>
<comment type="similarity">
    <text evidence="2 5">Belongs to the PNP/MTAP phosphorylase family.</text>
</comment>
<dbReference type="GO" id="GO:0004731">
    <property type="term" value="F:purine-nucleoside phosphorylase activity"/>
    <property type="evidence" value="ECO:0007669"/>
    <property type="project" value="UniProtKB-EC"/>
</dbReference>
<accession>A0A7W5H634</accession>
<keyword evidence="9" id="KW-1185">Reference proteome</keyword>
<feature type="binding site" evidence="6">
    <location>
        <position position="236"/>
    </location>
    <ligand>
        <name>phosphate</name>
        <dbReference type="ChEBI" id="CHEBI:43474"/>
    </ligand>
</feature>
<feature type="binding site" evidence="6">
    <location>
        <position position="70"/>
    </location>
    <ligand>
        <name>phosphate</name>
        <dbReference type="ChEBI" id="CHEBI:43474"/>
    </ligand>
</feature>
<comment type="function">
    <text evidence="5">The purine nucleoside phosphorylases catalyze the phosphorolytic breakdown of the N-glycosidic bond in the beta-(deoxy)ribonucleoside molecules, with the formation of the corresponding free purine bases and pentose-1-phosphate.</text>
</comment>
<dbReference type="NCBIfam" id="TIGR01697">
    <property type="entry name" value="PNPH-PUNA-XAPA"/>
    <property type="match status" value="1"/>
</dbReference>
<evidence type="ECO:0000256" key="4">
    <source>
        <dbReference type="ARBA" id="ARBA00022679"/>
    </source>
</evidence>
<evidence type="ECO:0000259" key="7">
    <source>
        <dbReference type="Pfam" id="PF01048"/>
    </source>
</evidence>
<reference evidence="8 9" key="1">
    <citation type="submission" date="2020-08" db="EMBL/GenBank/DDBJ databases">
        <title>Genomic Encyclopedia of Type Strains, Phase III (KMG-III): the genomes of soil and plant-associated and newly described type strains.</title>
        <authorList>
            <person name="Whitman W."/>
        </authorList>
    </citation>
    <scope>NUCLEOTIDE SEQUENCE [LARGE SCALE GENOMIC DNA]</scope>
    <source>
        <strain evidence="8 9">CECT 8075</strain>
    </source>
</reference>
<dbReference type="PANTHER" id="PTHR11904:SF9">
    <property type="entry name" value="PURINE NUCLEOSIDE PHOSPHORYLASE-RELATED"/>
    <property type="match status" value="1"/>
</dbReference>
<gene>
    <name evidence="8" type="ORF">FHS27_002838</name>
</gene>
<evidence type="ECO:0000256" key="5">
    <source>
        <dbReference type="PIRNR" id="PIRNR000477"/>
    </source>
</evidence>
<dbReference type="RefSeq" id="WP_184305410.1">
    <property type="nucleotide sequence ID" value="NZ_JACHXU010000008.1"/>
</dbReference>
<evidence type="ECO:0000256" key="1">
    <source>
        <dbReference type="ARBA" id="ARBA00005058"/>
    </source>
</evidence>
<feature type="binding site" evidence="6">
    <location>
        <position position="39"/>
    </location>
    <ligand>
        <name>phosphate</name>
        <dbReference type="ChEBI" id="CHEBI:43474"/>
    </ligand>
</feature>
<sequence>MTAESHGFELPWAIEQFRTRAGDEFMDSSLPLMAVVLGSGLGGFAESIESPTAIRYDSIPGLSASTASGHRGEFLLGWIDSVRVLAMAGRLHAYEGHSIDELTRPMAVMAGMRPSAVVVSCAAGGLNPRFRVGDLVLIDEHIGMLHGQMGAFGADRPSVLSPSSNPNLSETVFANAFRCGRPTCDNGFAEAASRAAREGGFRLSLGTYLAVSGPNYETRAECRMMKSWGADLVGMSTVPEVALASRAGLRTLSIGVVTNMAIPDSPATAAHEDVLAVSNAAGKNLESVVRAIARSLVQEQGNG</sequence>
<dbReference type="UniPathway" id="UPA00606"/>
<feature type="domain" description="Nucleoside phosphorylase" evidence="7">
    <location>
        <begin position="34"/>
        <end position="293"/>
    </location>
</feature>
<keyword evidence="4 5" id="KW-0808">Transferase</keyword>
<dbReference type="SUPFAM" id="SSF53167">
    <property type="entry name" value="Purine and uridine phosphorylases"/>
    <property type="match status" value="1"/>
</dbReference>
<dbReference type="GO" id="GO:0009116">
    <property type="term" value="P:nucleoside metabolic process"/>
    <property type="evidence" value="ECO:0007669"/>
    <property type="project" value="InterPro"/>
</dbReference>
<dbReference type="EMBL" id="JACHXU010000008">
    <property type="protein sequence ID" value="MBB3207024.1"/>
    <property type="molecule type" value="Genomic_DNA"/>
</dbReference>
<dbReference type="CDD" id="cd09009">
    <property type="entry name" value="PNP-EcPNPII_like"/>
    <property type="match status" value="1"/>
</dbReference>
<dbReference type="NCBIfam" id="NF006054">
    <property type="entry name" value="PRK08202.1"/>
    <property type="match status" value="1"/>
</dbReference>
<dbReference type="InterPro" id="IPR011268">
    <property type="entry name" value="Purine_phosphorylase"/>
</dbReference>
<dbReference type="AlphaFoldDB" id="A0A7W5H634"/>
<comment type="pathway">
    <text evidence="1 5">Purine metabolism; purine nucleoside salvage.</text>
</comment>
<comment type="caution">
    <text evidence="8">The sequence shown here is derived from an EMBL/GenBank/DDBJ whole genome shotgun (WGS) entry which is preliminary data.</text>
</comment>
<dbReference type="InterPro" id="IPR035994">
    <property type="entry name" value="Nucleoside_phosphorylase_sf"/>
</dbReference>
<evidence type="ECO:0000313" key="8">
    <source>
        <dbReference type="EMBL" id="MBB3207024.1"/>
    </source>
</evidence>
<dbReference type="PIRSF" id="PIRSF000477">
    <property type="entry name" value="PurNPase"/>
    <property type="match status" value="1"/>
</dbReference>
<feature type="binding site" evidence="6">
    <location>
        <begin position="90"/>
        <end position="92"/>
    </location>
    <ligand>
        <name>phosphate</name>
        <dbReference type="ChEBI" id="CHEBI:43474"/>
    </ligand>
</feature>
<dbReference type="InterPro" id="IPR000845">
    <property type="entry name" value="Nucleoside_phosphorylase_d"/>
</dbReference>
<feature type="binding site" evidence="6">
    <location>
        <position position="122"/>
    </location>
    <ligand>
        <name>phosphate</name>
        <dbReference type="ChEBI" id="CHEBI:43474"/>
    </ligand>
</feature>
<evidence type="ECO:0000256" key="3">
    <source>
        <dbReference type="ARBA" id="ARBA00022676"/>
    </source>
</evidence>
<keyword evidence="3 5" id="KW-0328">Glycosyltransferase</keyword>
<evidence type="ECO:0000256" key="6">
    <source>
        <dbReference type="PIRSR" id="PIRSR000477-2"/>
    </source>
</evidence>
<feature type="binding site" evidence="6">
    <location>
        <position position="259"/>
    </location>
    <ligand>
        <name>a purine D-ribonucleoside</name>
        <dbReference type="ChEBI" id="CHEBI:142355"/>
    </ligand>
</feature>
<protein>
    <recommendedName>
        <fullName evidence="5">Purine nucleoside phosphorylase</fullName>
        <ecNumber evidence="5">2.4.2.1</ecNumber>
    </recommendedName>
    <alternativeName>
        <fullName evidence="5">Inosine-guanosine phosphorylase</fullName>
    </alternativeName>
</protein>